<dbReference type="InterPro" id="IPR000719">
    <property type="entry name" value="Prot_kinase_dom"/>
</dbReference>
<evidence type="ECO:0000313" key="8">
    <source>
        <dbReference type="EMBL" id="KAK1441742.1"/>
    </source>
</evidence>
<dbReference type="InterPro" id="IPR008271">
    <property type="entry name" value="Ser/Thr_kinase_AS"/>
</dbReference>
<keyword evidence="9" id="KW-1185">Reference proteome</keyword>
<dbReference type="GO" id="GO:0004674">
    <property type="term" value="F:protein serine/threonine kinase activity"/>
    <property type="evidence" value="ECO:0007669"/>
    <property type="project" value="UniProtKB-KW"/>
</dbReference>
<comment type="caution">
    <text evidence="8">The sequence shown here is derived from an EMBL/GenBank/DDBJ whole genome shotgun (WGS) entry which is preliminary data.</text>
</comment>
<dbReference type="EMBL" id="JAVEPI010000005">
    <property type="protein sequence ID" value="KAK1441742.1"/>
    <property type="molecule type" value="Genomic_DNA"/>
</dbReference>
<dbReference type="GO" id="GO:0005524">
    <property type="term" value="F:ATP binding"/>
    <property type="evidence" value="ECO:0007669"/>
    <property type="project" value="UniProtKB-KW"/>
</dbReference>
<evidence type="ECO:0000256" key="1">
    <source>
        <dbReference type="ARBA" id="ARBA00022527"/>
    </source>
</evidence>
<feature type="compositionally biased region" description="Basic and acidic residues" evidence="6">
    <location>
        <begin position="90"/>
        <end position="104"/>
    </location>
</feature>
<protein>
    <submittedName>
        <fullName evidence="8">Serine/threonine-protein kinase DOA-related protein</fullName>
    </submittedName>
</protein>
<feature type="compositionally biased region" description="Basic residues" evidence="6">
    <location>
        <begin position="77"/>
        <end position="89"/>
    </location>
</feature>
<reference evidence="8" key="1">
    <citation type="submission" date="2023-08" db="EMBL/GenBank/DDBJ databases">
        <title>Draft sequence of the Babesia gibsoni genome.</title>
        <authorList>
            <person name="Yamagishi J.Y."/>
            <person name="Xuan X.X."/>
        </authorList>
    </citation>
    <scope>NUCLEOTIDE SEQUENCE</scope>
    <source>
        <strain evidence="8">Azabu</strain>
    </source>
</reference>
<dbReference type="Pfam" id="PF00069">
    <property type="entry name" value="Pkinase"/>
    <property type="match status" value="1"/>
</dbReference>
<dbReference type="InterPro" id="IPR011009">
    <property type="entry name" value="Kinase-like_dom_sf"/>
</dbReference>
<keyword evidence="5" id="KW-0067">ATP-binding</keyword>
<dbReference type="AlphaFoldDB" id="A0AAD8LHM6"/>
<dbReference type="PANTHER" id="PTHR45646">
    <property type="entry name" value="SERINE/THREONINE-PROTEIN KINASE DOA-RELATED"/>
    <property type="match status" value="1"/>
</dbReference>
<keyword evidence="3" id="KW-0547">Nucleotide-binding</keyword>
<evidence type="ECO:0000259" key="7">
    <source>
        <dbReference type="PROSITE" id="PS50011"/>
    </source>
</evidence>
<dbReference type="PROSITE" id="PS50011">
    <property type="entry name" value="PROTEIN_KINASE_DOM"/>
    <property type="match status" value="1"/>
</dbReference>
<dbReference type="SUPFAM" id="SSF56112">
    <property type="entry name" value="Protein kinase-like (PK-like)"/>
    <property type="match status" value="1"/>
</dbReference>
<evidence type="ECO:0000256" key="5">
    <source>
        <dbReference type="ARBA" id="ARBA00022840"/>
    </source>
</evidence>
<feature type="domain" description="Protein kinase" evidence="7">
    <location>
        <begin position="140"/>
        <end position="462"/>
    </location>
</feature>
<dbReference type="PROSITE" id="PS00108">
    <property type="entry name" value="PROTEIN_KINASE_ST"/>
    <property type="match status" value="1"/>
</dbReference>
<dbReference type="Gene3D" id="3.30.200.20">
    <property type="entry name" value="Phosphorylase Kinase, domain 1"/>
    <property type="match status" value="1"/>
</dbReference>
<keyword evidence="2" id="KW-0808">Transferase</keyword>
<evidence type="ECO:0000256" key="6">
    <source>
        <dbReference type="SAM" id="MobiDB-lite"/>
    </source>
</evidence>
<dbReference type="Gene3D" id="1.10.510.10">
    <property type="entry name" value="Transferase(Phosphotransferase) domain 1"/>
    <property type="match status" value="1"/>
</dbReference>
<dbReference type="Proteomes" id="UP001230268">
    <property type="component" value="Unassembled WGS sequence"/>
</dbReference>
<dbReference type="InterPro" id="IPR051175">
    <property type="entry name" value="CLK_kinases"/>
</dbReference>
<evidence type="ECO:0000256" key="4">
    <source>
        <dbReference type="ARBA" id="ARBA00022777"/>
    </source>
</evidence>
<evidence type="ECO:0000256" key="3">
    <source>
        <dbReference type="ARBA" id="ARBA00022741"/>
    </source>
</evidence>
<evidence type="ECO:0000256" key="2">
    <source>
        <dbReference type="ARBA" id="ARBA00022679"/>
    </source>
</evidence>
<name>A0AAD8LHM6_BABGI</name>
<dbReference type="GO" id="GO:0005634">
    <property type="term" value="C:nucleus"/>
    <property type="evidence" value="ECO:0007669"/>
    <property type="project" value="TreeGrafter"/>
</dbReference>
<keyword evidence="4 8" id="KW-0418">Kinase</keyword>
<keyword evidence="1" id="KW-0723">Serine/threonine-protein kinase</keyword>
<feature type="region of interest" description="Disordered" evidence="6">
    <location>
        <begin position="1"/>
        <end position="119"/>
    </location>
</feature>
<feature type="compositionally biased region" description="Basic and acidic residues" evidence="6">
    <location>
        <begin position="39"/>
        <end position="62"/>
    </location>
</feature>
<feature type="compositionally biased region" description="Basic residues" evidence="6">
    <location>
        <begin position="1"/>
        <end position="38"/>
    </location>
</feature>
<gene>
    <name evidence="8" type="ORF">BgAZ_500740</name>
</gene>
<proteinExistence type="predicted"/>
<accession>A0AAD8LHM6</accession>
<evidence type="ECO:0000313" key="9">
    <source>
        <dbReference type="Proteomes" id="UP001230268"/>
    </source>
</evidence>
<organism evidence="8 9">
    <name type="scientific">Babesia gibsoni</name>
    <dbReference type="NCBI Taxonomy" id="33632"/>
    <lineage>
        <taxon>Eukaryota</taxon>
        <taxon>Sar</taxon>
        <taxon>Alveolata</taxon>
        <taxon>Apicomplexa</taxon>
        <taxon>Aconoidasida</taxon>
        <taxon>Piroplasmida</taxon>
        <taxon>Babesiidae</taxon>
        <taxon>Babesia</taxon>
    </lineage>
</organism>
<dbReference type="CDD" id="cd14134">
    <property type="entry name" value="PKc_CLK"/>
    <property type="match status" value="1"/>
</dbReference>
<sequence>MYRSSHSNRRRRRSRSYRSRDRRSYRRDRYGSHRRRHRYDSSPRVYREDGHRRHERRYSSRDYRRHRRSRSPSDRYSRRRHHHTSRRDRRYSNEYHRKGSSYRDRGRRRHRSSSKDKYERRSPDEIVHFKWEPGMYLGDYKVVQKIADGTFGRVLHCEKGGERFAVKVVRDVEKYTSSAKIEVDILKDIQNVDGNGESHCVVLRDQFMYKDRIMCLVFEYLGDSLYEFLKRNDYKGFFVADIQRIAFQMLKGLSFLKKNRLIHTDLKPENVLLTCGRDEFIEVPFPRSKTGMMTRRPATSDIKIIDFGSTIYDDDYHSTIINTRQYRSPEVILDTGWSYPSDMWSLGCILIEIYTGDLLFNTHSHLEHLAMMEQIVGKFPEELLEKARKTEGKAYLHPSKPELNWPEGARSKSSEERVKLCRNVMELVRDEHRPFAEFIKYILNPDPDKRPTPEDAMEHEFLALKLPEN</sequence>
<dbReference type="PANTHER" id="PTHR45646:SF11">
    <property type="entry name" value="SERINE_THREONINE-PROTEIN KINASE DOA"/>
    <property type="match status" value="1"/>
</dbReference>
<dbReference type="SMART" id="SM00220">
    <property type="entry name" value="S_TKc"/>
    <property type="match status" value="1"/>
</dbReference>